<gene>
    <name evidence="1" type="ORF">AGLY_015927</name>
</gene>
<name>A0A6G0SZF4_APHGL</name>
<comment type="caution">
    <text evidence="1">The sequence shown here is derived from an EMBL/GenBank/DDBJ whole genome shotgun (WGS) entry which is preliminary data.</text>
</comment>
<organism evidence="1 2">
    <name type="scientific">Aphis glycines</name>
    <name type="common">Soybean aphid</name>
    <dbReference type="NCBI Taxonomy" id="307491"/>
    <lineage>
        <taxon>Eukaryota</taxon>
        <taxon>Metazoa</taxon>
        <taxon>Ecdysozoa</taxon>
        <taxon>Arthropoda</taxon>
        <taxon>Hexapoda</taxon>
        <taxon>Insecta</taxon>
        <taxon>Pterygota</taxon>
        <taxon>Neoptera</taxon>
        <taxon>Paraneoptera</taxon>
        <taxon>Hemiptera</taxon>
        <taxon>Sternorrhyncha</taxon>
        <taxon>Aphidomorpha</taxon>
        <taxon>Aphidoidea</taxon>
        <taxon>Aphididae</taxon>
        <taxon>Aphidini</taxon>
        <taxon>Aphis</taxon>
        <taxon>Aphis</taxon>
    </lineage>
</organism>
<evidence type="ECO:0000313" key="1">
    <source>
        <dbReference type="EMBL" id="KAE9523709.1"/>
    </source>
</evidence>
<evidence type="ECO:0000313" key="2">
    <source>
        <dbReference type="Proteomes" id="UP000475862"/>
    </source>
</evidence>
<reference evidence="1 2" key="1">
    <citation type="submission" date="2019-08" db="EMBL/GenBank/DDBJ databases">
        <title>The genome of the soybean aphid Biotype 1, its phylome, world population structure and adaptation to the North American continent.</title>
        <authorList>
            <person name="Giordano R."/>
            <person name="Donthu R.K."/>
            <person name="Hernandez A.G."/>
            <person name="Wright C.L."/>
            <person name="Zimin A.V."/>
        </authorList>
    </citation>
    <scope>NUCLEOTIDE SEQUENCE [LARGE SCALE GENOMIC DNA]</scope>
    <source>
        <tissue evidence="1">Whole aphids</tissue>
    </source>
</reference>
<dbReference type="EMBL" id="VYZN01000078">
    <property type="protein sequence ID" value="KAE9523709.1"/>
    <property type="molecule type" value="Genomic_DNA"/>
</dbReference>
<dbReference type="Proteomes" id="UP000475862">
    <property type="component" value="Unassembled WGS sequence"/>
</dbReference>
<accession>A0A6G0SZF4</accession>
<protein>
    <submittedName>
        <fullName evidence="1">Uncharacterized protein</fullName>
    </submittedName>
</protein>
<keyword evidence="2" id="KW-1185">Reference proteome</keyword>
<proteinExistence type="predicted"/>
<sequence>MMKCYDMCTTFLSDVFIKYLNTDLIKYIKKKNYKSLTIMSSKYIMYTNIRVQRIYFLTKKEVGGGIITSHWNGNFTHSHLFYYTRSPYLTCTYLTVMIIKLHNDSISGDSPYDLKTIKYTKNDIDSFIFVGQSAVKAQNIPLAIFFFEYELTIRCNVCGNTDDVILIYKIINMCFPRGIEYIKRKPYPGLR</sequence>
<dbReference type="AlphaFoldDB" id="A0A6G0SZF4"/>